<dbReference type="Proteomes" id="UP000595197">
    <property type="component" value="Chromosome"/>
</dbReference>
<evidence type="ECO:0000256" key="1">
    <source>
        <dbReference type="SAM" id="SignalP"/>
    </source>
</evidence>
<dbReference type="SUPFAM" id="SSF54001">
    <property type="entry name" value="Cysteine proteinases"/>
    <property type="match status" value="1"/>
</dbReference>
<accession>A0ABX7B381</accession>
<sequence length="167" mass="18187">MPFLRLAKSGVAGVLFTLTALSLSGPALAGYVNCVQFVRQAGAIELSGNAWMWWPHAKGRYETGQHPRRDAVMVFQRTTAMPSGHVALVRHVLDSRTIVIEHANWAPRGGAKGRISRDLVRDVSPGNDWTSVQVLYRPTGSFGKTYPANGFIHPNPPASFASPIIEP</sequence>
<keyword evidence="1" id="KW-0732">Signal</keyword>
<name>A0ABX7B381_9PROT</name>
<dbReference type="InterPro" id="IPR038765">
    <property type="entry name" value="Papain-like_cys_pep_sf"/>
</dbReference>
<protein>
    <submittedName>
        <fullName evidence="3">CHAP domain-containing protein</fullName>
    </submittedName>
</protein>
<reference evidence="3" key="1">
    <citation type="submission" date="2021-02" db="EMBL/GenBank/DDBJ databases">
        <title>Skermanella TT6 skin isolate.</title>
        <authorList>
            <person name="Lee K."/>
            <person name="Ganzorig M."/>
        </authorList>
    </citation>
    <scope>NUCLEOTIDE SEQUENCE</scope>
    <source>
        <strain evidence="3">TT6</strain>
    </source>
</reference>
<evidence type="ECO:0000313" key="3">
    <source>
        <dbReference type="EMBL" id="QQP88568.1"/>
    </source>
</evidence>
<dbReference type="PROSITE" id="PS50911">
    <property type="entry name" value="CHAP"/>
    <property type="match status" value="1"/>
</dbReference>
<feature type="signal peptide" evidence="1">
    <location>
        <begin position="1"/>
        <end position="29"/>
    </location>
</feature>
<dbReference type="InterPro" id="IPR007921">
    <property type="entry name" value="CHAP_dom"/>
</dbReference>
<dbReference type="EMBL" id="CP067420">
    <property type="protein sequence ID" value="QQP88568.1"/>
    <property type="molecule type" value="Genomic_DNA"/>
</dbReference>
<dbReference type="Gene3D" id="3.90.1720.10">
    <property type="entry name" value="endopeptidase domain like (from Nostoc punctiforme)"/>
    <property type="match status" value="1"/>
</dbReference>
<proteinExistence type="predicted"/>
<dbReference type="RefSeq" id="WP_201073643.1">
    <property type="nucleotide sequence ID" value="NZ_CP067420.1"/>
</dbReference>
<evidence type="ECO:0000259" key="2">
    <source>
        <dbReference type="PROSITE" id="PS50911"/>
    </source>
</evidence>
<organism evidence="3 4">
    <name type="scientific">Skermanella cutis</name>
    <dbReference type="NCBI Taxonomy" id="2775420"/>
    <lineage>
        <taxon>Bacteria</taxon>
        <taxon>Pseudomonadati</taxon>
        <taxon>Pseudomonadota</taxon>
        <taxon>Alphaproteobacteria</taxon>
        <taxon>Rhodospirillales</taxon>
        <taxon>Azospirillaceae</taxon>
        <taxon>Skermanella</taxon>
    </lineage>
</organism>
<evidence type="ECO:0000313" key="4">
    <source>
        <dbReference type="Proteomes" id="UP000595197"/>
    </source>
</evidence>
<gene>
    <name evidence="3" type="ORF">IGS68_21455</name>
</gene>
<keyword evidence="4" id="KW-1185">Reference proteome</keyword>
<dbReference type="Pfam" id="PF05257">
    <property type="entry name" value="CHAP"/>
    <property type="match status" value="1"/>
</dbReference>
<feature type="chain" id="PRO_5046562678" evidence="1">
    <location>
        <begin position="30"/>
        <end position="167"/>
    </location>
</feature>
<feature type="domain" description="Peptidase C51" evidence="2">
    <location>
        <begin position="9"/>
        <end position="136"/>
    </location>
</feature>